<reference evidence="5 6" key="1">
    <citation type="submission" date="2018-07" db="EMBL/GenBank/DDBJ databases">
        <authorList>
            <person name="Zhang Y."/>
            <person name="Wang L."/>
            <person name="Ma S."/>
        </authorList>
    </citation>
    <scope>NUCLEOTIDE SEQUENCE [LARGE SCALE GENOMIC DNA]</scope>
    <source>
        <strain evidence="5 6">4-2</strain>
    </source>
</reference>
<dbReference type="Gene3D" id="3.40.630.70">
    <property type="entry name" value="Leucyl/phenylalanyl-tRNA-protein transferase, C-terminal domain"/>
    <property type="match status" value="1"/>
</dbReference>
<proteinExistence type="inferred from homology"/>
<dbReference type="SUPFAM" id="SSF55729">
    <property type="entry name" value="Acyl-CoA N-acyltransferases (Nat)"/>
    <property type="match status" value="1"/>
</dbReference>
<evidence type="ECO:0000256" key="3">
    <source>
        <dbReference type="ARBA" id="ARBA00023315"/>
    </source>
</evidence>
<dbReference type="InterPro" id="IPR016181">
    <property type="entry name" value="Acyl_CoA_acyltransferase"/>
</dbReference>
<comment type="caution">
    <text evidence="5">The sequence shown here is derived from an EMBL/GenBank/DDBJ whole genome shotgun (WGS) entry which is preliminary data.</text>
</comment>
<organism evidence="5 6">
    <name type="scientific">Paracoccus alkanivorans</name>
    <dbReference type="NCBI Taxonomy" id="2116655"/>
    <lineage>
        <taxon>Bacteria</taxon>
        <taxon>Pseudomonadati</taxon>
        <taxon>Pseudomonadota</taxon>
        <taxon>Alphaproteobacteria</taxon>
        <taxon>Rhodobacterales</taxon>
        <taxon>Paracoccaceae</taxon>
        <taxon>Paracoccus</taxon>
    </lineage>
</organism>
<evidence type="ECO:0000313" key="5">
    <source>
        <dbReference type="EMBL" id="RMC35377.1"/>
    </source>
</evidence>
<dbReference type="AlphaFoldDB" id="A0A3M0MVM6"/>
<comment type="function">
    <text evidence="4">Functions in the N-end rule pathway of protein degradation where it conjugates Leu, Phe and, less efficiently, Met from aminoacyl-tRNAs to the N-termini of proteins containing an N-terminal arginine or lysine.</text>
</comment>
<keyword evidence="3 4" id="KW-0012">Acyltransferase</keyword>
<dbReference type="Pfam" id="PF03588">
    <property type="entry name" value="Leu_Phe_trans"/>
    <property type="match status" value="1"/>
</dbReference>
<evidence type="ECO:0000256" key="4">
    <source>
        <dbReference type="HAMAP-Rule" id="MF_00688"/>
    </source>
</evidence>
<dbReference type="GO" id="GO:0008914">
    <property type="term" value="F:leucyl-tRNA--protein transferase activity"/>
    <property type="evidence" value="ECO:0007669"/>
    <property type="project" value="UniProtKB-UniRule"/>
</dbReference>
<dbReference type="NCBIfam" id="TIGR00667">
    <property type="entry name" value="aat"/>
    <property type="match status" value="1"/>
</dbReference>
<protein>
    <recommendedName>
        <fullName evidence="4">Leucyl/phenylalanyl-tRNA--protein transferase</fullName>
        <ecNumber evidence="4">2.3.2.6</ecNumber>
    </recommendedName>
    <alternativeName>
        <fullName evidence="4">L/F-transferase</fullName>
    </alternativeName>
    <alternativeName>
        <fullName evidence="4">Leucyltransferase</fullName>
    </alternativeName>
    <alternativeName>
        <fullName evidence="4">Phenyalanyltransferase</fullName>
    </alternativeName>
</protein>
<dbReference type="OrthoDB" id="9790282at2"/>
<dbReference type="GO" id="GO:0030163">
    <property type="term" value="P:protein catabolic process"/>
    <property type="evidence" value="ECO:0007669"/>
    <property type="project" value="UniProtKB-UniRule"/>
</dbReference>
<keyword evidence="6" id="KW-1185">Reference proteome</keyword>
<sequence length="250" mass="27362">MASTPPCRCSATCCKSPTSSPAITRSIGSSAGWTGNTAEPAVLTPAQLLSGYAQGVFPMAESARDPRLFWFDPPMRGVLPVGGVHASRSLLRDLRRKHWSAHLNSDFDGIVAACADRNETWINAPLARLYHELHRTGHAHAIEIRHDGCFAGGIFGITLGTAFFGESMVSARTNGSKMALLWTSRHLARCGFTLFDTQFLTPHLERMGGIEIPRHLYRRQLAIALQDKADFTAHPLPDAGQIWQEITQTS</sequence>
<comment type="catalytic activity">
    <reaction evidence="4">
        <text>N-terminal L-lysyl-[protein] + L-leucyl-tRNA(Leu) = N-terminal L-leucyl-L-lysyl-[protein] + tRNA(Leu) + H(+)</text>
        <dbReference type="Rhea" id="RHEA:12340"/>
        <dbReference type="Rhea" id="RHEA-COMP:9613"/>
        <dbReference type="Rhea" id="RHEA-COMP:9622"/>
        <dbReference type="Rhea" id="RHEA-COMP:12670"/>
        <dbReference type="Rhea" id="RHEA-COMP:12671"/>
        <dbReference type="ChEBI" id="CHEBI:15378"/>
        <dbReference type="ChEBI" id="CHEBI:65249"/>
        <dbReference type="ChEBI" id="CHEBI:78442"/>
        <dbReference type="ChEBI" id="CHEBI:78494"/>
        <dbReference type="ChEBI" id="CHEBI:133043"/>
        <dbReference type="EC" id="2.3.2.6"/>
    </reaction>
</comment>
<dbReference type="InterPro" id="IPR004616">
    <property type="entry name" value="Leu/Phe-tRNA_Trfase"/>
</dbReference>
<evidence type="ECO:0000313" key="6">
    <source>
        <dbReference type="Proteomes" id="UP000273516"/>
    </source>
</evidence>
<dbReference type="PANTHER" id="PTHR30098:SF2">
    <property type="entry name" value="LEUCYL_PHENYLALANYL-TRNA--PROTEIN TRANSFERASE"/>
    <property type="match status" value="1"/>
</dbReference>
<dbReference type="GO" id="GO:0005737">
    <property type="term" value="C:cytoplasm"/>
    <property type="evidence" value="ECO:0007669"/>
    <property type="project" value="UniProtKB-SubCell"/>
</dbReference>
<dbReference type="InterPro" id="IPR042203">
    <property type="entry name" value="Leu/Phe-tRNA_Trfase_C"/>
</dbReference>
<dbReference type="EMBL" id="QOKZ01000003">
    <property type="protein sequence ID" value="RMC35377.1"/>
    <property type="molecule type" value="Genomic_DNA"/>
</dbReference>
<comment type="catalytic activity">
    <reaction evidence="4">
        <text>N-terminal L-arginyl-[protein] + L-leucyl-tRNA(Leu) = N-terminal L-leucyl-L-arginyl-[protein] + tRNA(Leu) + H(+)</text>
        <dbReference type="Rhea" id="RHEA:50416"/>
        <dbReference type="Rhea" id="RHEA-COMP:9613"/>
        <dbReference type="Rhea" id="RHEA-COMP:9622"/>
        <dbReference type="Rhea" id="RHEA-COMP:12672"/>
        <dbReference type="Rhea" id="RHEA-COMP:12673"/>
        <dbReference type="ChEBI" id="CHEBI:15378"/>
        <dbReference type="ChEBI" id="CHEBI:64719"/>
        <dbReference type="ChEBI" id="CHEBI:78442"/>
        <dbReference type="ChEBI" id="CHEBI:78494"/>
        <dbReference type="ChEBI" id="CHEBI:133044"/>
        <dbReference type="EC" id="2.3.2.6"/>
    </reaction>
</comment>
<dbReference type="HAMAP" id="MF_00688">
    <property type="entry name" value="Leu_Phe_trans"/>
    <property type="match status" value="1"/>
</dbReference>
<evidence type="ECO:0000256" key="1">
    <source>
        <dbReference type="ARBA" id="ARBA00022490"/>
    </source>
</evidence>
<evidence type="ECO:0000256" key="2">
    <source>
        <dbReference type="ARBA" id="ARBA00022679"/>
    </source>
</evidence>
<comment type="catalytic activity">
    <reaction evidence="4">
        <text>L-phenylalanyl-tRNA(Phe) + an N-terminal L-alpha-aminoacyl-[protein] = an N-terminal L-phenylalanyl-L-alpha-aminoacyl-[protein] + tRNA(Phe)</text>
        <dbReference type="Rhea" id="RHEA:43632"/>
        <dbReference type="Rhea" id="RHEA-COMP:9668"/>
        <dbReference type="Rhea" id="RHEA-COMP:9699"/>
        <dbReference type="Rhea" id="RHEA-COMP:10636"/>
        <dbReference type="Rhea" id="RHEA-COMP:10637"/>
        <dbReference type="ChEBI" id="CHEBI:78442"/>
        <dbReference type="ChEBI" id="CHEBI:78531"/>
        <dbReference type="ChEBI" id="CHEBI:78597"/>
        <dbReference type="ChEBI" id="CHEBI:83561"/>
        <dbReference type="EC" id="2.3.2.6"/>
    </reaction>
</comment>
<dbReference type="PANTHER" id="PTHR30098">
    <property type="entry name" value="LEUCYL/PHENYLALANYL-TRNA--PROTEIN TRANSFERASE"/>
    <property type="match status" value="1"/>
</dbReference>
<comment type="similarity">
    <text evidence="4">Belongs to the L/F-transferase family.</text>
</comment>
<comment type="subcellular location">
    <subcellularLocation>
        <location evidence="4">Cytoplasm</location>
    </subcellularLocation>
</comment>
<name>A0A3M0MVM6_9RHOB</name>
<accession>A0A3M0MVM6</accession>
<dbReference type="EC" id="2.3.2.6" evidence="4"/>
<keyword evidence="2 4" id="KW-0808">Transferase</keyword>
<dbReference type="Proteomes" id="UP000273516">
    <property type="component" value="Unassembled WGS sequence"/>
</dbReference>
<gene>
    <name evidence="4" type="primary">aat</name>
    <name evidence="5" type="ORF">C9E81_09055</name>
</gene>
<keyword evidence="1 4" id="KW-0963">Cytoplasm</keyword>